<evidence type="ECO:0000313" key="3">
    <source>
        <dbReference type="Proteomes" id="UP000427906"/>
    </source>
</evidence>
<keyword evidence="3" id="KW-1185">Reference proteome</keyword>
<accession>A0A5K7YI16</accession>
<feature type="region of interest" description="Disordered" evidence="1">
    <location>
        <begin position="116"/>
        <end position="142"/>
    </location>
</feature>
<dbReference type="RefSeq" id="WP_155316730.1">
    <property type="nucleotide sequence ID" value="NZ_AP021874.1"/>
</dbReference>
<evidence type="ECO:0000256" key="1">
    <source>
        <dbReference type="SAM" id="MobiDB-lite"/>
    </source>
</evidence>
<dbReference type="AlphaFoldDB" id="A0A5K7YI16"/>
<proteinExistence type="predicted"/>
<dbReference type="KEGG" id="dalk:DSCA_25180"/>
<reference evidence="2 3" key="1">
    <citation type="submission" date="2019-11" db="EMBL/GenBank/DDBJ databases">
        <title>Comparative genomics of hydrocarbon-degrading Desulfosarcina strains.</title>
        <authorList>
            <person name="Watanabe M."/>
            <person name="Kojima H."/>
            <person name="Fukui M."/>
        </authorList>
    </citation>
    <scope>NUCLEOTIDE SEQUENCE [LARGE SCALE GENOMIC DNA]</scope>
    <source>
        <strain evidence="2 3">PL12</strain>
    </source>
</reference>
<protein>
    <submittedName>
        <fullName evidence="2">Uncharacterized protein</fullName>
    </submittedName>
</protein>
<name>A0A5K7YI16_9BACT</name>
<dbReference type="Proteomes" id="UP000427906">
    <property type="component" value="Chromosome"/>
</dbReference>
<dbReference type="EMBL" id="AP021874">
    <property type="protein sequence ID" value="BBO68588.1"/>
    <property type="molecule type" value="Genomic_DNA"/>
</dbReference>
<gene>
    <name evidence="2" type="ORF">DSCA_25180</name>
</gene>
<sequence>MAVGLDRINLANDSVNWVDPWGLTPAAIGMGGAGGVASSGFGVGTAGYPQLGLTPGQSAQMQKDLGRIADLMDPRPLAKDIVRLFQDDSGLYPPGPITPEDIREKTEEMEEQLAKSKCEEGTPWMGPGKGYDPNDPGNDPKAPLWKKIVRAIMDLVRASNP</sequence>
<organism evidence="2 3">
    <name type="scientific">Desulfosarcina alkanivorans</name>
    <dbReference type="NCBI Taxonomy" id="571177"/>
    <lineage>
        <taxon>Bacteria</taxon>
        <taxon>Pseudomonadati</taxon>
        <taxon>Thermodesulfobacteriota</taxon>
        <taxon>Desulfobacteria</taxon>
        <taxon>Desulfobacterales</taxon>
        <taxon>Desulfosarcinaceae</taxon>
        <taxon>Desulfosarcina</taxon>
    </lineage>
</organism>
<evidence type="ECO:0000313" key="2">
    <source>
        <dbReference type="EMBL" id="BBO68588.1"/>
    </source>
</evidence>